<dbReference type="EMBL" id="NQJF01000016">
    <property type="protein sequence ID" value="OYD21347.1"/>
    <property type="molecule type" value="Genomic_DNA"/>
</dbReference>
<keyword evidence="1" id="KW-0997">Cell inner membrane</keyword>
<dbReference type="GO" id="GO:0005886">
    <property type="term" value="C:plasma membrane"/>
    <property type="evidence" value="ECO:0007669"/>
    <property type="project" value="UniProtKB-SubCell"/>
</dbReference>
<dbReference type="AlphaFoldDB" id="A0A235CBH9"/>
<dbReference type="Proteomes" id="UP000295058">
    <property type="component" value="Unassembled WGS sequence"/>
</dbReference>
<dbReference type="PIRSF" id="PIRSF016789">
    <property type="entry name" value="DUF454"/>
    <property type="match status" value="1"/>
</dbReference>
<accession>A0A235CBH9</accession>
<keyword evidence="2" id="KW-1133">Transmembrane helix</keyword>
<keyword evidence="1 2" id="KW-0472">Membrane</keyword>
<name>A0A235CBH9_9GAMM</name>
<dbReference type="PANTHER" id="PTHR35813">
    <property type="entry name" value="INNER MEMBRANE PROTEIN YBAN"/>
    <property type="match status" value="1"/>
</dbReference>
<dbReference type="InterPro" id="IPR007401">
    <property type="entry name" value="DUF454"/>
</dbReference>
<evidence type="ECO:0000256" key="1">
    <source>
        <dbReference type="PIRNR" id="PIRNR016789"/>
    </source>
</evidence>
<keyword evidence="1" id="KW-1003">Cell membrane</keyword>
<evidence type="ECO:0000313" key="3">
    <source>
        <dbReference type="EMBL" id="OYD21347.1"/>
    </source>
</evidence>
<comment type="subcellular location">
    <subcellularLocation>
        <location evidence="1">Cell inner membrane</location>
        <topology evidence="1">Multi-pass membrane protein</topology>
    </subcellularLocation>
</comment>
<feature type="transmembrane region" description="Helical" evidence="2">
    <location>
        <begin position="72"/>
        <end position="89"/>
    </location>
</feature>
<dbReference type="EMBL" id="SODO01000017">
    <property type="protein sequence ID" value="TDW55767.1"/>
    <property type="molecule type" value="Genomic_DNA"/>
</dbReference>
<organism evidence="3 5">
    <name type="scientific">Oceanimonas baumannii</name>
    <dbReference type="NCBI Taxonomy" id="129578"/>
    <lineage>
        <taxon>Bacteria</taxon>
        <taxon>Pseudomonadati</taxon>
        <taxon>Pseudomonadota</taxon>
        <taxon>Gammaproteobacteria</taxon>
        <taxon>Aeromonadales</taxon>
        <taxon>Aeromonadaceae</taxon>
        <taxon>Oceanimonas</taxon>
    </lineage>
</organism>
<evidence type="ECO:0000313" key="4">
    <source>
        <dbReference type="EMBL" id="TDW55767.1"/>
    </source>
</evidence>
<protein>
    <recommendedName>
        <fullName evidence="1">Inner membrane protein</fullName>
    </recommendedName>
</protein>
<dbReference type="OrthoDB" id="9816293at2"/>
<reference evidence="3 5" key="1">
    <citation type="submission" date="2017-08" db="EMBL/GenBank/DDBJ databases">
        <title>Draft Genome Sequence of the Marine Bacterium Oceanimonas baumannii ATCC 700832.</title>
        <authorList>
            <person name="Mcclelland W.D."/>
            <person name="Brennan M.A."/>
            <person name="Trachtenberg A.M."/>
            <person name="Maclea K.S."/>
        </authorList>
    </citation>
    <scope>NUCLEOTIDE SEQUENCE [LARGE SCALE GENOMIC DNA]</scope>
    <source>
        <strain evidence="3 5">ATCC 700832</strain>
    </source>
</reference>
<gene>
    <name evidence="3" type="ORF">B6S09_16340</name>
    <name evidence="4" type="ORF">LY04_03252</name>
</gene>
<keyword evidence="2" id="KW-0812">Transmembrane</keyword>
<proteinExistence type="predicted"/>
<sequence length="130" mass="14779">MRFLFALLGGISLGLGILGAFLPVLPTTPFILLSACCFGKSSHTVHAWLVNHPWFGGMIQDWQEHRGLRPRVKRRALIVMAASFAFSVYLVPLWWVRIALVLTFMALACWMWRLPAVPERSMVAMERTRP</sequence>
<dbReference type="Proteomes" id="UP000243640">
    <property type="component" value="Unassembled WGS sequence"/>
</dbReference>
<dbReference type="PANTHER" id="PTHR35813:SF1">
    <property type="entry name" value="INNER MEMBRANE PROTEIN YBAN"/>
    <property type="match status" value="1"/>
</dbReference>
<evidence type="ECO:0000256" key="2">
    <source>
        <dbReference type="SAM" id="Phobius"/>
    </source>
</evidence>
<comment type="caution">
    <text evidence="3">The sequence shown here is derived from an EMBL/GenBank/DDBJ whole genome shotgun (WGS) entry which is preliminary data.</text>
</comment>
<dbReference type="Pfam" id="PF04304">
    <property type="entry name" value="DUF454"/>
    <property type="match status" value="1"/>
</dbReference>
<dbReference type="RefSeq" id="WP_094279564.1">
    <property type="nucleotide sequence ID" value="NZ_NQJF01000016.1"/>
</dbReference>
<evidence type="ECO:0000313" key="5">
    <source>
        <dbReference type="Proteomes" id="UP000243640"/>
    </source>
</evidence>
<reference evidence="4 6" key="2">
    <citation type="submission" date="2019-03" db="EMBL/GenBank/DDBJ databases">
        <title>Genomic Encyclopedia of Archaeal and Bacterial Type Strains, Phase II (KMG-II): from individual species to whole genera.</title>
        <authorList>
            <person name="Goeker M."/>
        </authorList>
    </citation>
    <scope>NUCLEOTIDE SEQUENCE [LARGE SCALE GENOMIC DNA]</scope>
    <source>
        <strain evidence="4 6">DSM 15594</strain>
    </source>
</reference>
<evidence type="ECO:0000313" key="6">
    <source>
        <dbReference type="Proteomes" id="UP000295058"/>
    </source>
</evidence>
<keyword evidence="6" id="KW-1185">Reference proteome</keyword>